<dbReference type="PANTHER" id="PTHR22781">
    <property type="entry name" value="DELTA ADAPTIN-RELATED"/>
    <property type="match status" value="1"/>
</dbReference>
<dbReference type="InterPro" id="IPR011989">
    <property type="entry name" value="ARM-like"/>
</dbReference>
<dbReference type="InterPro" id="IPR017105">
    <property type="entry name" value="AP3_complex_dsu"/>
</dbReference>
<dbReference type="PANTHER" id="PTHR22781:SF12">
    <property type="entry name" value="AP-3 COMPLEX SUBUNIT DELTA-1"/>
    <property type="match status" value="1"/>
</dbReference>
<keyword evidence="3 7" id="KW-0813">Transport</keyword>
<dbReference type="GO" id="GO:0006896">
    <property type="term" value="P:Golgi to vacuole transport"/>
    <property type="evidence" value="ECO:0007669"/>
    <property type="project" value="TreeGrafter"/>
</dbReference>
<dbReference type="OrthoDB" id="10264595at2759"/>
<evidence type="ECO:0000256" key="2">
    <source>
        <dbReference type="ARBA" id="ARBA00006613"/>
    </source>
</evidence>
<organism evidence="9 10">
    <name type="scientific">Talaromyces marneffei (strain ATCC 18224 / CBS 334.59 / QM 7333)</name>
    <name type="common">Penicillium marneffei</name>
    <dbReference type="NCBI Taxonomy" id="441960"/>
    <lineage>
        <taxon>Eukaryota</taxon>
        <taxon>Fungi</taxon>
        <taxon>Dikarya</taxon>
        <taxon>Ascomycota</taxon>
        <taxon>Pezizomycotina</taxon>
        <taxon>Eurotiomycetes</taxon>
        <taxon>Eurotiomycetidae</taxon>
        <taxon>Eurotiales</taxon>
        <taxon>Trichocomaceae</taxon>
        <taxon>Talaromyces</taxon>
        <taxon>Talaromyces sect. Talaromyces</taxon>
    </lineage>
</organism>
<evidence type="ECO:0000259" key="8">
    <source>
        <dbReference type="Pfam" id="PF01602"/>
    </source>
</evidence>
<dbReference type="PIRSF" id="PIRSF037092">
    <property type="entry name" value="AP3_complex_delta"/>
    <property type="match status" value="1"/>
</dbReference>
<evidence type="ECO:0000256" key="1">
    <source>
        <dbReference type="ARBA" id="ARBA00004308"/>
    </source>
</evidence>
<dbReference type="GO" id="GO:0006623">
    <property type="term" value="P:protein targeting to vacuole"/>
    <property type="evidence" value="ECO:0007669"/>
    <property type="project" value="TreeGrafter"/>
</dbReference>
<keyword evidence="10" id="KW-1185">Reference proteome</keyword>
<dbReference type="VEuPathDB" id="FungiDB:PMAA_069670"/>
<dbReference type="AlphaFoldDB" id="B6Q8R9"/>
<dbReference type="SUPFAM" id="SSF48371">
    <property type="entry name" value="ARM repeat"/>
    <property type="match status" value="1"/>
</dbReference>
<dbReference type="GO" id="GO:0005794">
    <property type="term" value="C:Golgi apparatus"/>
    <property type="evidence" value="ECO:0007669"/>
    <property type="project" value="UniProtKB-SubCell"/>
</dbReference>
<protein>
    <recommendedName>
        <fullName evidence="7">AP-3 complex subunit delta</fullName>
    </recommendedName>
</protein>
<comment type="function">
    <text evidence="7">Part of the AP-3 complex, an adaptor-related complex which is not clathrin-associated. The complex is associated with the Golgi region as well as more peripheral structures. It facilitates the budding of vesicles from the Golgi membrane.</text>
</comment>
<keyword evidence="7" id="KW-0333">Golgi apparatus</keyword>
<sequence>MNEVLSPVNRHNIEAAWWGAQVFTKENRFEKSLYDLIRGLRSHKGSEAEYIQNSLKECKSEIKSPDMDKKTIALLKLIYLEMFGYDMSWASFHVLEVMSSSKHLQKRIGYLAAAQSFRAETEVLMLATNLLKKDLVSSSIVNLSLPLATLPHIVTPSLAMSLLNDLLPRLSHSNAVIRKKSIVVLYRFALVYPETLRLAWPKLKERLMDDNEDSSVIAAVMNVICELGWRRPHDFLPLAPRFFELLVDSGNNWMAIKIIKLFATLTPLEPRLVRKLLRPLIGIIQTTTAMSLLYECINGIIQGGILTEAEGTQEGDEIASLCVTKLRGMVVMDADPNLRYVALLAFNRIVVSHPHLVAMQRNVIMDCLDDPDISIRFQSLELAVQMATSDTLQDIVNRLLRQLLNSKKLESLQNVGDDTVEGLDSWRDTEFVDSSSSTVPSQAAHDLPADYKTDVVTHILDICSRDNYADIVDFEWYVEVLEQLLKLLPHLNTNKRGQGGDSLNLLPESDIAVRIAAELRSIAVRVKAVREKATRAGESFLFLVDVQQVYQNAPFAYVGALGPIAWIAGEYSQLLSFPDRILNILIGQNNKTLPRTVLILYLQAIPKIFLRLISSETAWSASNYTEYSLVLARLITFLESLGAHPDLDVQERATEFLELLHLAKEALQPDVKDLDELPFLLADVLPGLFRGLDLNSVSIDAQKRVPLPDNLDLDETINITLPKATDDKYATWVEAEAYNDTKSFYYIPDGPLSLQREIGLDTQVDISLENADISYATTNRGQERFSRRERNRDDPFYIGHNEGASVEAIIPSYQVHEISNNDELDIDSIPIIDLTTVATDTNSMEPDKNGGGRIKPGKFQIAADETIDFDGSLSAGLKNQKTDSRTQAGRSLLQVDSSGIEHLALSEAHGLPSNSDLQPNQRGDEQDLEMAEAMRNIERVRLEMQRASERIDVQGLPSDGQLIKKAVKKKKKKKVKSEEA</sequence>
<dbReference type="Proteomes" id="UP000001294">
    <property type="component" value="Unassembled WGS sequence"/>
</dbReference>
<dbReference type="EMBL" id="DS995900">
    <property type="protein sequence ID" value="EEA25873.1"/>
    <property type="molecule type" value="Genomic_DNA"/>
</dbReference>
<reference evidence="10" key="1">
    <citation type="journal article" date="2015" name="Genome Announc.">
        <title>Genome sequence of the AIDS-associated pathogen Penicillium marneffei (ATCC18224) and its near taxonomic relative Talaromyces stipitatus (ATCC10500).</title>
        <authorList>
            <person name="Nierman W.C."/>
            <person name="Fedorova-Abrams N.D."/>
            <person name="Andrianopoulos A."/>
        </authorList>
    </citation>
    <scope>NUCLEOTIDE SEQUENCE [LARGE SCALE GENOMIC DNA]</scope>
    <source>
        <strain evidence="10">ATCC 18224 / CBS 334.59 / QM 7333</strain>
    </source>
</reference>
<feature type="domain" description="Clathrin/coatomer adaptor adaptin-like N-terminal" evidence="8">
    <location>
        <begin position="47"/>
        <end position="663"/>
    </location>
</feature>
<accession>B6Q8R9</accession>
<dbReference type="GO" id="GO:0030123">
    <property type="term" value="C:AP-3 adaptor complex"/>
    <property type="evidence" value="ECO:0007669"/>
    <property type="project" value="InterPro"/>
</dbReference>
<dbReference type="STRING" id="441960.B6Q8R9"/>
<keyword evidence="4" id="KW-0677">Repeat</keyword>
<dbReference type="InterPro" id="IPR016024">
    <property type="entry name" value="ARM-type_fold"/>
</dbReference>
<evidence type="ECO:0000256" key="3">
    <source>
        <dbReference type="ARBA" id="ARBA00022448"/>
    </source>
</evidence>
<keyword evidence="5 7" id="KW-0653">Protein transport</keyword>
<dbReference type="HOGENOM" id="CLU_001908_3_0_1"/>
<evidence type="ECO:0000256" key="5">
    <source>
        <dbReference type="ARBA" id="ARBA00022927"/>
    </source>
</evidence>
<evidence type="ECO:0000256" key="4">
    <source>
        <dbReference type="ARBA" id="ARBA00022737"/>
    </source>
</evidence>
<dbReference type="GO" id="GO:0010008">
    <property type="term" value="C:endosome membrane"/>
    <property type="evidence" value="ECO:0007669"/>
    <property type="project" value="TreeGrafter"/>
</dbReference>
<dbReference type="PhylomeDB" id="B6Q8R9"/>
<dbReference type="InterPro" id="IPR002553">
    <property type="entry name" value="Clathrin/coatomer_adapt-like_N"/>
</dbReference>
<dbReference type="Gene3D" id="1.25.10.10">
    <property type="entry name" value="Leucine-rich Repeat Variant"/>
    <property type="match status" value="1"/>
</dbReference>
<comment type="subunit">
    <text evidence="7">Adaptor protein complex 3 (AP-3) is a heterotetramer.</text>
</comment>
<evidence type="ECO:0000256" key="6">
    <source>
        <dbReference type="ARBA" id="ARBA00023136"/>
    </source>
</evidence>
<keyword evidence="6" id="KW-0472">Membrane</keyword>
<evidence type="ECO:0000313" key="9">
    <source>
        <dbReference type="EMBL" id="EEA25873.1"/>
    </source>
</evidence>
<comment type="subcellular location">
    <subcellularLocation>
        <location evidence="1">Endomembrane system</location>
    </subcellularLocation>
    <subcellularLocation>
        <location evidence="7">Golgi apparatus</location>
    </subcellularLocation>
</comment>
<name>B6Q8R9_TALMQ</name>
<gene>
    <name evidence="9" type="ORF">PMAA_069670</name>
</gene>
<evidence type="ECO:0000313" key="10">
    <source>
        <dbReference type="Proteomes" id="UP000001294"/>
    </source>
</evidence>
<dbReference type="Pfam" id="PF01602">
    <property type="entry name" value="Adaptin_N"/>
    <property type="match status" value="1"/>
</dbReference>
<proteinExistence type="inferred from homology"/>
<comment type="similarity">
    <text evidence="2 7">Belongs to the adaptor complexes large subunit family.</text>
</comment>
<evidence type="ECO:0000256" key="7">
    <source>
        <dbReference type="PIRNR" id="PIRNR037092"/>
    </source>
</evidence>